<keyword evidence="4 6" id="KW-1133">Transmembrane helix</keyword>
<feature type="transmembrane region" description="Helical" evidence="6">
    <location>
        <begin position="27"/>
        <end position="48"/>
    </location>
</feature>
<keyword evidence="3 6" id="KW-0812">Transmembrane</keyword>
<dbReference type="GO" id="GO:0005768">
    <property type="term" value="C:endosome"/>
    <property type="evidence" value="ECO:0007669"/>
    <property type="project" value="TreeGrafter"/>
</dbReference>
<keyword evidence="5 6" id="KW-0472">Membrane</keyword>
<evidence type="ECO:0000256" key="6">
    <source>
        <dbReference type="SAM" id="Phobius"/>
    </source>
</evidence>
<dbReference type="AlphaFoldDB" id="S4RLD7"/>
<evidence type="ECO:0000256" key="2">
    <source>
        <dbReference type="ARBA" id="ARBA00005645"/>
    </source>
</evidence>
<sequence>VVLLTALLGLSFGGALGLVLLGLACALPMYNVFWPLLVLTFHALAPVPELLWRRAGRDSDAGSSLGREITLFLIAGAVTSAFGLPIVLAHTSVIQWGACGLTLAGNAVLFSTVLAFFLVFGQEDDIGWSQW</sequence>
<dbReference type="OMA" id="RSHVDMT"/>
<name>S4RLD7_PETMA</name>
<comment type="similarity">
    <text evidence="2">Belongs to the OB-RGRP/VPS55 family.</text>
</comment>
<dbReference type="Ensembl" id="ENSPMAT00000006051.1">
    <property type="protein sequence ID" value="ENSPMAP00000006023.1"/>
    <property type="gene ID" value="ENSPMAG00000005464.1"/>
</dbReference>
<accession>S4RLD7</accession>
<dbReference type="GO" id="GO:0032511">
    <property type="term" value="P:late endosome to vacuole transport via multivesicular body sorting pathway"/>
    <property type="evidence" value="ECO:0007669"/>
    <property type="project" value="TreeGrafter"/>
</dbReference>
<feature type="transmembrane region" description="Helical" evidence="6">
    <location>
        <begin position="94"/>
        <end position="120"/>
    </location>
</feature>
<dbReference type="Pfam" id="PF04133">
    <property type="entry name" value="Vps55"/>
    <property type="match status" value="1"/>
</dbReference>
<dbReference type="PANTHER" id="PTHR12050">
    <property type="entry name" value="LEPTIN RECEPTOR-RELATED"/>
    <property type="match status" value="1"/>
</dbReference>
<evidence type="ECO:0000256" key="4">
    <source>
        <dbReference type="ARBA" id="ARBA00022989"/>
    </source>
</evidence>
<reference evidence="7" key="1">
    <citation type="submission" date="2025-08" db="UniProtKB">
        <authorList>
            <consortium name="Ensembl"/>
        </authorList>
    </citation>
    <scope>IDENTIFICATION</scope>
</reference>
<evidence type="ECO:0000256" key="3">
    <source>
        <dbReference type="ARBA" id="ARBA00022692"/>
    </source>
</evidence>
<feature type="transmembrane region" description="Helical" evidence="6">
    <location>
        <begin position="69"/>
        <end position="88"/>
    </location>
</feature>
<evidence type="ECO:0000256" key="1">
    <source>
        <dbReference type="ARBA" id="ARBA00004141"/>
    </source>
</evidence>
<dbReference type="GeneTree" id="ENSGT00390000006503"/>
<proteinExistence type="inferred from homology"/>
<dbReference type="GO" id="GO:0060400">
    <property type="term" value="P:negative regulation of growth hormone receptor signaling pathway"/>
    <property type="evidence" value="ECO:0007669"/>
    <property type="project" value="TreeGrafter"/>
</dbReference>
<evidence type="ECO:0000313" key="7">
    <source>
        <dbReference type="Ensembl" id="ENSPMAP00000006023.1"/>
    </source>
</evidence>
<dbReference type="PANTHER" id="PTHR12050:SF0">
    <property type="entry name" value="RH04491P"/>
    <property type="match status" value="1"/>
</dbReference>
<comment type="subcellular location">
    <subcellularLocation>
        <location evidence="1">Membrane</location>
        <topology evidence="1">Multi-pass membrane protein</topology>
    </subcellularLocation>
</comment>
<dbReference type="HOGENOM" id="CLU_134810_2_2_1"/>
<organism evidence="7">
    <name type="scientific">Petromyzon marinus</name>
    <name type="common">Sea lamprey</name>
    <dbReference type="NCBI Taxonomy" id="7757"/>
    <lineage>
        <taxon>Eukaryota</taxon>
        <taxon>Metazoa</taxon>
        <taxon>Chordata</taxon>
        <taxon>Craniata</taxon>
        <taxon>Vertebrata</taxon>
        <taxon>Cyclostomata</taxon>
        <taxon>Hyperoartia</taxon>
        <taxon>Petromyzontiformes</taxon>
        <taxon>Petromyzontidae</taxon>
        <taxon>Petromyzon</taxon>
    </lineage>
</organism>
<evidence type="ECO:0000256" key="5">
    <source>
        <dbReference type="ARBA" id="ARBA00023136"/>
    </source>
</evidence>
<dbReference type="GO" id="GO:0016020">
    <property type="term" value="C:membrane"/>
    <property type="evidence" value="ECO:0007669"/>
    <property type="project" value="UniProtKB-SubCell"/>
</dbReference>
<protein>
    <submittedName>
        <fullName evidence="7">Uncharacterized protein</fullName>
    </submittedName>
</protein>
<dbReference type="InterPro" id="IPR007262">
    <property type="entry name" value="Vps55/LEPROT"/>
</dbReference>
<reference evidence="7" key="2">
    <citation type="submission" date="2025-09" db="UniProtKB">
        <authorList>
            <consortium name="Ensembl"/>
        </authorList>
    </citation>
    <scope>IDENTIFICATION</scope>
</reference>